<reference evidence="6" key="1">
    <citation type="submission" date="2009-01" db="EMBL/GenBank/DDBJ databases">
        <title>Complete sequence of Chromosome 1 of Burkholderia cepacia AMMD.</title>
        <authorList>
            <consortium name="US DOE Joint Genome Institute"/>
            <person name="Copeland A."/>
            <person name="Lucas S."/>
            <person name="Lapidus A."/>
            <person name="Barry K."/>
            <person name="Detter J.C."/>
            <person name="Glavina del Rio T."/>
            <person name="Hammon N."/>
            <person name="Israni S."/>
            <person name="Pitluck S."/>
            <person name="Bruce D."/>
            <person name="Chain P."/>
            <person name="Malfatti S."/>
            <person name="Shin M."/>
            <person name="Vergez L."/>
            <person name="Schmutz J."/>
            <person name="Larimer F."/>
            <person name="Land M."/>
            <person name="Hauser L."/>
            <person name="Kyrpides N."/>
            <person name="Kim E."/>
            <person name="Parke J."/>
            <person name="Coenye T."/>
            <person name="Konstantinidis K."/>
            <person name="Ramette A."/>
            <person name="Tiedje J."/>
            <person name="Richardson P."/>
        </authorList>
    </citation>
    <scope>NUCLEOTIDE SEQUENCE [LARGE SCALE GENOMIC DNA]</scope>
    <source>
        <strain evidence="6">AMMD</strain>
    </source>
</reference>
<dbReference type="SUPFAM" id="SSF53335">
    <property type="entry name" value="S-adenosyl-L-methionine-dependent methyltransferases"/>
    <property type="match status" value="1"/>
</dbReference>
<evidence type="ECO:0000313" key="6">
    <source>
        <dbReference type="EMBL" id="ABI87398.1"/>
    </source>
</evidence>
<comment type="catalytic activity">
    <reaction evidence="5">
        <text>a 2'-deoxyadenosine in DNA + S-adenosyl-L-methionine = an N(6)-methyl-2'-deoxyadenosine in DNA + S-adenosyl-L-homocysteine + H(+)</text>
        <dbReference type="Rhea" id="RHEA:15197"/>
        <dbReference type="Rhea" id="RHEA-COMP:12418"/>
        <dbReference type="Rhea" id="RHEA-COMP:12419"/>
        <dbReference type="ChEBI" id="CHEBI:15378"/>
        <dbReference type="ChEBI" id="CHEBI:57856"/>
        <dbReference type="ChEBI" id="CHEBI:59789"/>
        <dbReference type="ChEBI" id="CHEBI:90615"/>
        <dbReference type="ChEBI" id="CHEBI:90616"/>
        <dbReference type="EC" id="2.1.1.72"/>
    </reaction>
</comment>
<dbReference type="InterPro" id="IPR012327">
    <property type="entry name" value="MeTrfase_D12"/>
</dbReference>
<keyword evidence="4" id="KW-0949">S-adenosyl-L-methionine</keyword>
<evidence type="ECO:0000256" key="2">
    <source>
        <dbReference type="ARBA" id="ARBA00022603"/>
    </source>
</evidence>
<dbReference type="InterPro" id="IPR002052">
    <property type="entry name" value="DNA_methylase_N6_adenine_CS"/>
</dbReference>
<evidence type="ECO:0000256" key="3">
    <source>
        <dbReference type="ARBA" id="ARBA00022679"/>
    </source>
</evidence>
<evidence type="ECO:0000256" key="5">
    <source>
        <dbReference type="ARBA" id="ARBA00047942"/>
    </source>
</evidence>
<keyword evidence="7" id="KW-1185">Reference proteome</keyword>
<dbReference type="AlphaFoldDB" id="Q0BEM5"/>
<evidence type="ECO:0000256" key="1">
    <source>
        <dbReference type="ARBA" id="ARBA00011900"/>
    </source>
</evidence>
<dbReference type="EC" id="2.1.1.72" evidence="1"/>
<dbReference type="KEGG" id="bam:Bamb_1842"/>
<keyword evidence="2" id="KW-0489">Methyltransferase</keyword>
<dbReference type="GO" id="GO:0009307">
    <property type="term" value="P:DNA restriction-modification system"/>
    <property type="evidence" value="ECO:0007669"/>
    <property type="project" value="InterPro"/>
</dbReference>
<evidence type="ECO:0000313" key="7">
    <source>
        <dbReference type="Proteomes" id="UP000000662"/>
    </source>
</evidence>
<evidence type="ECO:0000256" key="4">
    <source>
        <dbReference type="ARBA" id="ARBA00022691"/>
    </source>
</evidence>
<proteinExistence type="predicted"/>
<gene>
    <name evidence="6" type="ordered locus">Bamb_1842</name>
</gene>
<sequence>MGHKGKLLPLLGEILKAEAVNASKIADPFCGSGAVSWYMAQETDKGVLSGDLQSFAVTRAAAVVERTRAIDSNRVTKRWFESARSVVDSIVSQFPNAARSIHPEISVPEIQNIVIRSRTFCDEVLPPLLSRMSGDFPMTHAYGGHYFSPLQAIEIDALRQTLPKSAETRKACLAALVEAASRCAAAPGHTAQPFQPTKTAAKFIAEAWNRNVWLLVSQALETIASTHATVKGGTCLGDYHKCISQLEPGDLVFADPPYSDVHYSRFYHVLETLTRGKQVSVTGVGRYPPIAQRPSSNFSQKGQAFAAAQRLIDVCMSKEVNLVLTFPSNKASNGLSTRDFVAMGRGKFRSIETEQVNSTFSTLGGKSSNRGGRIECSESIVCFRV</sequence>
<dbReference type="GO" id="GO:0032259">
    <property type="term" value="P:methylation"/>
    <property type="evidence" value="ECO:0007669"/>
    <property type="project" value="UniProtKB-KW"/>
</dbReference>
<dbReference type="EMBL" id="CP000440">
    <property type="protein sequence ID" value="ABI87398.1"/>
    <property type="molecule type" value="Genomic_DNA"/>
</dbReference>
<protein>
    <recommendedName>
        <fullName evidence="1">site-specific DNA-methyltransferase (adenine-specific)</fullName>
        <ecNumber evidence="1">2.1.1.72</ecNumber>
    </recommendedName>
</protein>
<organism evidence="6 7">
    <name type="scientific">Burkholderia ambifaria (strain ATCC BAA-244 / DSM 16087 / CCUG 44356 / LMG 19182 / AMMD)</name>
    <name type="common">Burkholderia cepacia (strain AMMD)</name>
    <dbReference type="NCBI Taxonomy" id="339670"/>
    <lineage>
        <taxon>Bacteria</taxon>
        <taxon>Pseudomonadati</taxon>
        <taxon>Pseudomonadota</taxon>
        <taxon>Betaproteobacteria</taxon>
        <taxon>Burkholderiales</taxon>
        <taxon>Burkholderiaceae</taxon>
        <taxon>Burkholderia</taxon>
        <taxon>Burkholderia cepacia complex</taxon>
    </lineage>
</organism>
<accession>Q0BEM5</accession>
<dbReference type="Pfam" id="PF02086">
    <property type="entry name" value="MethyltransfD12"/>
    <property type="match status" value="1"/>
</dbReference>
<dbReference type="Proteomes" id="UP000000662">
    <property type="component" value="Chromosome 1"/>
</dbReference>
<dbReference type="GO" id="GO:0003676">
    <property type="term" value="F:nucleic acid binding"/>
    <property type="evidence" value="ECO:0007669"/>
    <property type="project" value="InterPro"/>
</dbReference>
<dbReference type="eggNOG" id="COG3392">
    <property type="taxonomic scope" value="Bacteria"/>
</dbReference>
<name>Q0BEM5_BURCM</name>
<dbReference type="InterPro" id="IPR029063">
    <property type="entry name" value="SAM-dependent_MTases_sf"/>
</dbReference>
<dbReference type="GO" id="GO:0009007">
    <property type="term" value="F:site-specific DNA-methyltransferase (adenine-specific) activity"/>
    <property type="evidence" value="ECO:0007669"/>
    <property type="project" value="UniProtKB-EC"/>
</dbReference>
<dbReference type="PROSITE" id="PS00092">
    <property type="entry name" value="N6_MTASE"/>
    <property type="match status" value="1"/>
</dbReference>
<keyword evidence="3" id="KW-0808">Transferase</keyword>